<reference evidence="1" key="2">
    <citation type="submission" date="2021-04" db="EMBL/GenBank/DDBJ databases">
        <authorList>
            <person name="Gilroy R."/>
        </authorList>
    </citation>
    <scope>NUCLEOTIDE SEQUENCE</scope>
    <source>
        <strain evidence="1">ChiHjej12B11-9195</strain>
    </source>
</reference>
<comment type="caution">
    <text evidence="1">The sequence shown here is derived from an EMBL/GenBank/DDBJ whole genome shotgun (WGS) entry which is preliminary data.</text>
</comment>
<protein>
    <submittedName>
        <fullName evidence="1">Uncharacterized protein</fullName>
    </submittedName>
</protein>
<name>A0A9D2CQD8_9MICC</name>
<gene>
    <name evidence="1" type="ORF">H9821_04860</name>
</gene>
<accession>A0A9D2CQD8</accession>
<organism evidence="1 2">
    <name type="scientific">Candidatus Rothia avicola</name>
    <dbReference type="NCBI Taxonomy" id="2840478"/>
    <lineage>
        <taxon>Bacteria</taxon>
        <taxon>Bacillati</taxon>
        <taxon>Actinomycetota</taxon>
        <taxon>Actinomycetes</taxon>
        <taxon>Micrococcales</taxon>
        <taxon>Micrococcaceae</taxon>
        <taxon>Rothia</taxon>
    </lineage>
</organism>
<dbReference type="Proteomes" id="UP000824134">
    <property type="component" value="Unassembled WGS sequence"/>
</dbReference>
<sequence length="67" mass="7902">MSLITENYEFFEQPKNPDSVSHEEVMELLRRRSSKVMPYHLVGVIDDLQRQIDELKREVEALKKAQG</sequence>
<dbReference type="EMBL" id="DXCN01000039">
    <property type="protein sequence ID" value="HIY94980.1"/>
    <property type="molecule type" value="Genomic_DNA"/>
</dbReference>
<dbReference type="AlphaFoldDB" id="A0A9D2CQD8"/>
<evidence type="ECO:0000313" key="1">
    <source>
        <dbReference type="EMBL" id="HIY94980.1"/>
    </source>
</evidence>
<evidence type="ECO:0000313" key="2">
    <source>
        <dbReference type="Proteomes" id="UP000824134"/>
    </source>
</evidence>
<proteinExistence type="predicted"/>
<reference evidence="1" key="1">
    <citation type="journal article" date="2021" name="PeerJ">
        <title>Extensive microbial diversity within the chicken gut microbiome revealed by metagenomics and culture.</title>
        <authorList>
            <person name="Gilroy R."/>
            <person name="Ravi A."/>
            <person name="Getino M."/>
            <person name="Pursley I."/>
            <person name="Horton D.L."/>
            <person name="Alikhan N.F."/>
            <person name="Baker D."/>
            <person name="Gharbi K."/>
            <person name="Hall N."/>
            <person name="Watson M."/>
            <person name="Adriaenssens E.M."/>
            <person name="Foster-Nyarko E."/>
            <person name="Jarju S."/>
            <person name="Secka A."/>
            <person name="Antonio M."/>
            <person name="Oren A."/>
            <person name="Chaudhuri R.R."/>
            <person name="La Ragione R."/>
            <person name="Hildebrand F."/>
            <person name="Pallen M.J."/>
        </authorList>
    </citation>
    <scope>NUCLEOTIDE SEQUENCE</scope>
    <source>
        <strain evidence="1">ChiHjej12B11-9195</strain>
    </source>
</reference>